<dbReference type="NCBIfam" id="TIGR01961">
    <property type="entry name" value="NuoC_fam"/>
    <property type="match status" value="1"/>
</dbReference>
<dbReference type="InterPro" id="IPR037232">
    <property type="entry name" value="NADH_quin_OxRdtase_su_C/D-like"/>
</dbReference>
<comment type="caution">
    <text evidence="6">The sequence shown here is derived from an EMBL/GenBank/DDBJ whole genome shotgun (WGS) entry which is preliminary data.</text>
</comment>
<dbReference type="PANTHER" id="PTHR10884:SF14">
    <property type="entry name" value="NADH DEHYDROGENASE [UBIQUINONE] IRON-SULFUR PROTEIN 3, MITOCHONDRIAL"/>
    <property type="match status" value="1"/>
</dbReference>
<keyword evidence="6" id="KW-0560">Oxidoreductase</keyword>
<organism evidence="6 7">
    <name type="scientific">Peribacillus simplex</name>
    <dbReference type="NCBI Taxonomy" id="1478"/>
    <lineage>
        <taxon>Bacteria</taxon>
        <taxon>Bacillati</taxon>
        <taxon>Bacillota</taxon>
        <taxon>Bacilli</taxon>
        <taxon>Bacillales</taxon>
        <taxon>Bacillaceae</taxon>
        <taxon>Peribacillus</taxon>
    </lineage>
</organism>
<evidence type="ECO:0000313" key="6">
    <source>
        <dbReference type="EMBL" id="MDM5451345.1"/>
    </source>
</evidence>
<dbReference type="InterPro" id="IPR010218">
    <property type="entry name" value="NADH_DH_suC"/>
</dbReference>
<evidence type="ECO:0000259" key="5">
    <source>
        <dbReference type="Pfam" id="PF00329"/>
    </source>
</evidence>
<dbReference type="PANTHER" id="PTHR10884">
    <property type="entry name" value="NADH DEHYDROGENASE UBIQUINONE IRON-SULFUR PROTEIN 3"/>
    <property type="match status" value="1"/>
</dbReference>
<evidence type="ECO:0000256" key="1">
    <source>
        <dbReference type="ARBA" id="ARBA00007569"/>
    </source>
</evidence>
<dbReference type="GO" id="GO:0008137">
    <property type="term" value="F:NADH dehydrogenase (ubiquinone) activity"/>
    <property type="evidence" value="ECO:0007669"/>
    <property type="project" value="InterPro"/>
</dbReference>
<feature type="region of interest" description="Disordered" evidence="4">
    <location>
        <begin position="71"/>
        <end position="91"/>
    </location>
</feature>
<evidence type="ECO:0000313" key="7">
    <source>
        <dbReference type="Proteomes" id="UP001234602"/>
    </source>
</evidence>
<feature type="region of interest" description="Disordered" evidence="4">
    <location>
        <begin position="19"/>
        <end position="43"/>
    </location>
</feature>
<dbReference type="SUPFAM" id="SSF143243">
    <property type="entry name" value="Nqo5-like"/>
    <property type="match status" value="1"/>
</dbReference>
<name>A0AAW7I5R4_9BACI</name>
<dbReference type="InterPro" id="IPR001268">
    <property type="entry name" value="NADH_UbQ_OxRdtase_30kDa_su"/>
</dbReference>
<evidence type="ECO:0000256" key="2">
    <source>
        <dbReference type="ARBA" id="ARBA00022448"/>
    </source>
</evidence>
<evidence type="ECO:0000256" key="4">
    <source>
        <dbReference type="SAM" id="MobiDB-lite"/>
    </source>
</evidence>
<dbReference type="Proteomes" id="UP001234602">
    <property type="component" value="Unassembled WGS sequence"/>
</dbReference>
<feature type="compositionally biased region" description="Basic and acidic residues" evidence="4">
    <location>
        <begin position="29"/>
        <end position="43"/>
    </location>
</feature>
<dbReference type="EMBL" id="JAUCEY010000008">
    <property type="protein sequence ID" value="MDM5451345.1"/>
    <property type="molecule type" value="Genomic_DNA"/>
</dbReference>
<proteinExistence type="inferred from homology"/>
<comment type="similarity">
    <text evidence="1">Belongs to the complex I 30 kDa subunit family.</text>
</comment>
<dbReference type="AlphaFoldDB" id="A0AAW7I5R4"/>
<evidence type="ECO:0000256" key="3">
    <source>
        <dbReference type="ARBA" id="ARBA00031773"/>
    </source>
</evidence>
<dbReference type="Gene3D" id="3.30.460.80">
    <property type="entry name" value="NADH:ubiquinone oxidoreductase, 30kDa subunit"/>
    <property type="match status" value="1"/>
</dbReference>
<keyword evidence="2" id="KW-0813">Transport</keyword>
<dbReference type="Pfam" id="PF00329">
    <property type="entry name" value="Complex1_30kDa"/>
    <property type="match status" value="1"/>
</dbReference>
<accession>A0AAW7I5R4</accession>
<protein>
    <recommendedName>
        <fullName evidence="3">NAD(P)H dehydrogenase subunit J</fullName>
    </recommendedName>
</protein>
<sequence>MSEKEDLVKQKAAAAAKAKAAALARKKAKAESAEKPEGETDIAKQKAAAAAAKAKAIAAAKAKVAAAAKTRTTVKESTEDNTPDEPSPNQAKLDRIVHAIERHVGQEALIDHYINRLSKDVPTLVANPDTYFSIAKFLRNDEQLNFSYLSELHGTDFESHMEIYVHLHSFNMNQSVALKVKLDRDSPIIPSLVPLWSGANWPECEAYDLLGINFQEHPDLKRILLGDDWKGYPLRKDYQPYDVEV</sequence>
<reference evidence="6" key="1">
    <citation type="submission" date="2023-06" db="EMBL/GenBank/DDBJ databases">
        <title>Comparative genomics of Bacillaceae isolates and their secondary metabolite potential.</title>
        <authorList>
            <person name="Song L."/>
            <person name="Nielsen L.J."/>
            <person name="Mohite O."/>
            <person name="Xu X."/>
            <person name="Weber T."/>
            <person name="Kovacs A.T."/>
        </authorList>
    </citation>
    <scope>NUCLEOTIDE SEQUENCE</scope>
    <source>
        <strain evidence="6">D8_B_37</strain>
    </source>
</reference>
<dbReference type="RefSeq" id="WP_289319338.1">
    <property type="nucleotide sequence ID" value="NZ_JAUCEY010000008.1"/>
</dbReference>
<gene>
    <name evidence="6" type="ORF">QUF89_03755</name>
</gene>
<dbReference type="GO" id="GO:0016651">
    <property type="term" value="F:oxidoreductase activity, acting on NAD(P)H"/>
    <property type="evidence" value="ECO:0007669"/>
    <property type="project" value="InterPro"/>
</dbReference>
<feature type="domain" description="NADH:ubiquinone oxidoreductase 30kDa subunit" evidence="5">
    <location>
        <begin position="126"/>
        <end position="239"/>
    </location>
</feature>